<feature type="domain" description="ZSWIM3 N-terminal" evidence="2">
    <location>
        <begin position="17"/>
        <end position="109"/>
    </location>
</feature>
<evidence type="ECO:0000259" key="2">
    <source>
        <dbReference type="Pfam" id="PF21599"/>
    </source>
</evidence>
<dbReference type="Pfam" id="PF21599">
    <property type="entry name" value="ZSWIM3_N"/>
    <property type="match status" value="1"/>
</dbReference>
<gene>
    <name evidence="3" type="ORF">KQX54_016294</name>
</gene>
<feature type="compositionally biased region" description="Basic and acidic residues" evidence="1">
    <location>
        <begin position="272"/>
        <end position="282"/>
    </location>
</feature>
<proteinExistence type="predicted"/>
<name>A0AAV7HY23_COTGL</name>
<dbReference type="Proteomes" id="UP000826195">
    <property type="component" value="Unassembled WGS sequence"/>
</dbReference>
<dbReference type="AlphaFoldDB" id="A0AAV7HY23"/>
<sequence>MSKIFRSGKKYSGEQLDFYIDLDNYEKKTNYLLTSYDTRTLSAVHRRRLGKDSRPNLLLYEVTYHCVKGRKKNTPKDSKKKYCLVELIVRMNLEENKFVIREWKHEHNHKPSKDTKSKLSWEEKFLKRMREGTKKNKNNKNNQTLEEKTIDCFLKILRENLIKSSDTLKMKLELLKDYGQKITELDEQEKLLHEENGYEKDEVLEKKNKSKKVNEKLEKIKIKEPTEIQDDNEVTKKVKKYIPIIDNRIIDRSFKIVSQKRTQEEEANNNNKENKKIKIERNKDDNEEGINIQEKLSIDNMENNDLKQKLLEKLIGKETTKKCDMGHIIEMKDLNKIDQTLLEFLLENVTLMSQLEKFMKPEVVKFLNKKLIDEAM</sequence>
<feature type="region of interest" description="Disordered" evidence="1">
    <location>
        <begin position="260"/>
        <end position="282"/>
    </location>
</feature>
<reference evidence="3 4" key="1">
    <citation type="journal article" date="2021" name="J. Hered.">
        <title>A chromosome-level genome assembly of the parasitoid wasp, Cotesia glomerata (Hymenoptera: Braconidae).</title>
        <authorList>
            <person name="Pinto B.J."/>
            <person name="Weis J.J."/>
            <person name="Gamble T."/>
            <person name="Ode P.J."/>
            <person name="Paul R."/>
            <person name="Zaspel J.M."/>
        </authorList>
    </citation>
    <scope>NUCLEOTIDE SEQUENCE [LARGE SCALE GENOMIC DNA]</scope>
    <source>
        <strain evidence="3">CgM1</strain>
    </source>
</reference>
<dbReference type="InterPro" id="IPR048325">
    <property type="entry name" value="ZSWIM3_N"/>
</dbReference>
<evidence type="ECO:0000313" key="3">
    <source>
        <dbReference type="EMBL" id="KAH0549963.1"/>
    </source>
</evidence>
<dbReference type="EMBL" id="JAHXZJ010001864">
    <property type="protein sequence ID" value="KAH0549963.1"/>
    <property type="molecule type" value="Genomic_DNA"/>
</dbReference>
<comment type="caution">
    <text evidence="3">The sequence shown here is derived from an EMBL/GenBank/DDBJ whole genome shotgun (WGS) entry which is preliminary data.</text>
</comment>
<keyword evidence="4" id="KW-1185">Reference proteome</keyword>
<evidence type="ECO:0000313" key="4">
    <source>
        <dbReference type="Proteomes" id="UP000826195"/>
    </source>
</evidence>
<accession>A0AAV7HY23</accession>
<evidence type="ECO:0000256" key="1">
    <source>
        <dbReference type="SAM" id="MobiDB-lite"/>
    </source>
</evidence>
<organism evidence="3 4">
    <name type="scientific">Cotesia glomerata</name>
    <name type="common">Lepidopteran parasitic wasp</name>
    <name type="synonym">Apanteles glomeratus</name>
    <dbReference type="NCBI Taxonomy" id="32391"/>
    <lineage>
        <taxon>Eukaryota</taxon>
        <taxon>Metazoa</taxon>
        <taxon>Ecdysozoa</taxon>
        <taxon>Arthropoda</taxon>
        <taxon>Hexapoda</taxon>
        <taxon>Insecta</taxon>
        <taxon>Pterygota</taxon>
        <taxon>Neoptera</taxon>
        <taxon>Endopterygota</taxon>
        <taxon>Hymenoptera</taxon>
        <taxon>Apocrita</taxon>
        <taxon>Ichneumonoidea</taxon>
        <taxon>Braconidae</taxon>
        <taxon>Microgastrinae</taxon>
        <taxon>Cotesia</taxon>
    </lineage>
</organism>
<protein>
    <recommendedName>
        <fullName evidence="2">ZSWIM3 N-terminal domain-containing protein</fullName>
    </recommendedName>
</protein>